<protein>
    <submittedName>
        <fullName evidence="2">MLP-like protein 31</fullName>
    </submittedName>
</protein>
<dbReference type="AlphaFoldDB" id="A0A1J3DTA5"/>
<dbReference type="Gene3D" id="3.30.530.20">
    <property type="match status" value="1"/>
</dbReference>
<dbReference type="InterPro" id="IPR051761">
    <property type="entry name" value="MLP-like_ligand-binding"/>
</dbReference>
<accession>A0A1J3DTA5</accession>
<reference evidence="2" key="1">
    <citation type="submission" date="2016-07" db="EMBL/GenBank/DDBJ databases">
        <title>De novo transcriptome assembly of four accessions of the metal hyperaccumulator plant Noccaea caerulescens.</title>
        <authorList>
            <person name="Blande D."/>
            <person name="Halimaa P."/>
            <person name="Tervahauta A.I."/>
            <person name="Aarts M.G."/>
            <person name="Karenlampi S.O."/>
        </authorList>
    </citation>
    <scope>NUCLEOTIDE SEQUENCE</scope>
</reference>
<dbReference type="SMART" id="SM01037">
    <property type="entry name" value="Bet_v_1"/>
    <property type="match status" value="1"/>
</dbReference>
<dbReference type="SUPFAM" id="SSF55961">
    <property type="entry name" value="Bet v1-like"/>
    <property type="match status" value="1"/>
</dbReference>
<evidence type="ECO:0000259" key="1">
    <source>
        <dbReference type="SMART" id="SM01037"/>
    </source>
</evidence>
<feature type="domain" description="Bet v I/Major latex protein" evidence="1">
    <location>
        <begin position="9"/>
        <end position="160"/>
    </location>
</feature>
<dbReference type="InterPro" id="IPR023393">
    <property type="entry name" value="START-like_dom_sf"/>
</dbReference>
<organism evidence="2">
    <name type="scientific">Noccaea caerulescens</name>
    <name type="common">Alpine penny-cress</name>
    <name type="synonym">Thlaspi caerulescens</name>
    <dbReference type="NCBI Taxonomy" id="107243"/>
    <lineage>
        <taxon>Eukaryota</taxon>
        <taxon>Viridiplantae</taxon>
        <taxon>Streptophyta</taxon>
        <taxon>Embryophyta</taxon>
        <taxon>Tracheophyta</taxon>
        <taxon>Spermatophyta</taxon>
        <taxon>Magnoliopsida</taxon>
        <taxon>eudicotyledons</taxon>
        <taxon>Gunneridae</taxon>
        <taxon>Pentapetalae</taxon>
        <taxon>rosids</taxon>
        <taxon>malvids</taxon>
        <taxon>Brassicales</taxon>
        <taxon>Brassicaceae</taxon>
        <taxon>Coluteocarpeae</taxon>
        <taxon>Noccaea</taxon>
    </lineage>
</organism>
<dbReference type="CDD" id="cd07816">
    <property type="entry name" value="Bet_v1-like"/>
    <property type="match status" value="1"/>
</dbReference>
<dbReference type="GO" id="GO:0006952">
    <property type="term" value="P:defense response"/>
    <property type="evidence" value="ECO:0007669"/>
    <property type="project" value="InterPro"/>
</dbReference>
<sequence length="161" mass="18176">MAQAMLKSSLKGELEVDVKIKAPAKKFYNMFAVTPQAVSKATPENIQRCDVHEGKMGRVGTLLTWNYVQDGKPVVATERVEAVDPMKNMIKFRVIEGDLLKEFKSFLITIQVTEKKGGHGGVAKYHAEYERTDENVAHPESLIRMCVKMFKDIDEMLLSNE</sequence>
<gene>
    <name evidence="2" type="ORF">GA_TR21179_c0_g1_i1_g.70217</name>
</gene>
<proteinExistence type="predicted"/>
<dbReference type="Pfam" id="PF00407">
    <property type="entry name" value="Bet_v_1"/>
    <property type="match status" value="1"/>
</dbReference>
<name>A0A1J3DTA5_NOCCA</name>
<dbReference type="EMBL" id="GEVI01012244">
    <property type="protein sequence ID" value="JAU20076.1"/>
    <property type="molecule type" value="Transcribed_RNA"/>
</dbReference>
<dbReference type="InterPro" id="IPR000916">
    <property type="entry name" value="Bet_v_I/MLP"/>
</dbReference>
<evidence type="ECO:0000313" key="2">
    <source>
        <dbReference type="EMBL" id="JAU20076.1"/>
    </source>
</evidence>
<dbReference type="PANTHER" id="PTHR31907">
    <property type="entry name" value="MLP-LIKE PROTEIN 423"/>
    <property type="match status" value="1"/>
</dbReference>